<gene>
    <name evidence="2" type="ORF">CFS9_11890</name>
</gene>
<accession>A0AAT9GZA6</accession>
<sequence length="193" mass="23246">MSKFERIFLRIHVTTLIILIINVLINFIFEFSLINNLRLILKVLFYISACPLFFYYAKPFKKRALYFSFYVFSPIFIFISWLIDGIFGAMLSSIFLLFFLPNDTRFENDQIQINKKIEGLLGSCCKYEVIEKKFFVFERNVAEFQFEKNLYFRKNDIIIQDNILQMHLMLKDYDSRKDQYIAKDTVIYTTLKK</sequence>
<keyword evidence="1" id="KW-1133">Transmembrane helix</keyword>
<dbReference type="EMBL" id="AP031573">
    <property type="protein sequence ID" value="BFM42548.1"/>
    <property type="molecule type" value="Genomic_DNA"/>
</dbReference>
<feature type="transmembrane region" description="Helical" evidence="1">
    <location>
        <begin position="7"/>
        <end position="27"/>
    </location>
</feature>
<evidence type="ECO:0000313" key="2">
    <source>
        <dbReference type="EMBL" id="BFM42548.1"/>
    </source>
</evidence>
<protein>
    <submittedName>
        <fullName evidence="2">Uncharacterized protein</fullName>
    </submittedName>
</protein>
<reference evidence="2" key="1">
    <citation type="submission" date="2024-05" db="EMBL/GenBank/DDBJ databases">
        <title>Whole-Genome Sequence of CFS9, a Potential Fish Probiotic Isolated from the Body Surface of Silurus asotus.</title>
        <authorList>
            <person name="Kojima M."/>
            <person name="Tobioka K."/>
            <person name="Yokota K."/>
            <person name="Nakatani H."/>
            <person name="Hori K."/>
            <person name="Tamaru Y."/>
            <person name="Okazaki F."/>
        </authorList>
    </citation>
    <scope>NUCLEOTIDE SEQUENCE</scope>
    <source>
        <strain evidence="2">CFS9</strain>
    </source>
</reference>
<keyword evidence="1" id="KW-0472">Membrane</keyword>
<proteinExistence type="predicted"/>
<name>A0AAT9GZA6_9FLAO</name>
<dbReference type="RefSeq" id="WP_369617690.1">
    <property type="nucleotide sequence ID" value="NZ_AP031573.1"/>
</dbReference>
<evidence type="ECO:0000256" key="1">
    <source>
        <dbReference type="SAM" id="Phobius"/>
    </source>
</evidence>
<feature type="transmembrane region" description="Helical" evidence="1">
    <location>
        <begin position="69"/>
        <end position="100"/>
    </location>
</feature>
<feature type="transmembrane region" description="Helical" evidence="1">
    <location>
        <begin position="39"/>
        <end position="57"/>
    </location>
</feature>
<organism evidence="2">
    <name type="scientific">Flavobacterium sp. CFS9</name>
    <dbReference type="NCBI Taxonomy" id="3143118"/>
    <lineage>
        <taxon>Bacteria</taxon>
        <taxon>Pseudomonadati</taxon>
        <taxon>Bacteroidota</taxon>
        <taxon>Flavobacteriia</taxon>
        <taxon>Flavobacteriales</taxon>
        <taxon>Flavobacteriaceae</taxon>
        <taxon>Flavobacterium</taxon>
    </lineage>
</organism>
<keyword evidence="1" id="KW-0812">Transmembrane</keyword>
<dbReference type="AlphaFoldDB" id="A0AAT9GZA6"/>